<reference evidence="5" key="1">
    <citation type="submission" date="2020-12" db="EMBL/GenBank/DDBJ databases">
        <title>Clostridium thailandense sp. nov., a novel acetogenic bacterium isolated from peat land soil in Thailand.</title>
        <authorList>
            <person name="Chaikitkaew S."/>
            <person name="Birkeland N.K."/>
        </authorList>
    </citation>
    <scope>NUCLEOTIDE SEQUENCE</scope>
    <source>
        <strain evidence="5">PL3</strain>
    </source>
</reference>
<proteinExistence type="predicted"/>
<organism evidence="5 6">
    <name type="scientific">Clostridium thailandense</name>
    <dbReference type="NCBI Taxonomy" id="2794346"/>
    <lineage>
        <taxon>Bacteria</taxon>
        <taxon>Bacillati</taxon>
        <taxon>Bacillota</taxon>
        <taxon>Clostridia</taxon>
        <taxon>Eubacteriales</taxon>
        <taxon>Clostridiaceae</taxon>
        <taxon>Clostridium</taxon>
    </lineage>
</organism>
<feature type="domain" description="HTH hxlR-type" evidence="4">
    <location>
        <begin position="13"/>
        <end position="112"/>
    </location>
</feature>
<dbReference type="AlphaFoldDB" id="A0A949WVK0"/>
<keyword evidence="3" id="KW-0804">Transcription</keyword>
<dbReference type="RefSeq" id="WP_218320842.1">
    <property type="nucleotide sequence ID" value="NZ_JAEEGC010000054.1"/>
</dbReference>
<dbReference type="PANTHER" id="PTHR33204:SF29">
    <property type="entry name" value="TRANSCRIPTIONAL REGULATOR"/>
    <property type="match status" value="1"/>
</dbReference>
<accession>A0A949WVK0</accession>
<evidence type="ECO:0000256" key="2">
    <source>
        <dbReference type="ARBA" id="ARBA00023125"/>
    </source>
</evidence>
<name>A0A949WVK0_9CLOT</name>
<evidence type="ECO:0000256" key="3">
    <source>
        <dbReference type="ARBA" id="ARBA00023163"/>
    </source>
</evidence>
<dbReference type="GO" id="GO:0003677">
    <property type="term" value="F:DNA binding"/>
    <property type="evidence" value="ECO:0007669"/>
    <property type="project" value="UniProtKB-KW"/>
</dbReference>
<protein>
    <submittedName>
        <fullName evidence="5">Helix-turn-helix transcriptional regulator</fullName>
    </submittedName>
</protein>
<sequence>MSKESRKSKEAICELEVTFSVVGGRWKPLILWFLKEYDTLRFGQLQHLIPDITHKILTKQLRDLEENQLIERKVYPEVPPRVEYSITKCGKEIVPILEMMCDWAHKNNFFGYSLKYDICEIELDDSLKSNNDAI</sequence>
<keyword evidence="2" id="KW-0238">DNA-binding</keyword>
<evidence type="ECO:0000256" key="1">
    <source>
        <dbReference type="ARBA" id="ARBA00023015"/>
    </source>
</evidence>
<keyword evidence="1" id="KW-0805">Transcription regulation</keyword>
<evidence type="ECO:0000259" key="4">
    <source>
        <dbReference type="PROSITE" id="PS51118"/>
    </source>
</evidence>
<dbReference type="EMBL" id="JAEEGC010000054">
    <property type="protein sequence ID" value="MBV7273772.1"/>
    <property type="molecule type" value="Genomic_DNA"/>
</dbReference>
<dbReference type="PROSITE" id="PS51118">
    <property type="entry name" value="HTH_HXLR"/>
    <property type="match status" value="1"/>
</dbReference>
<evidence type="ECO:0000313" key="5">
    <source>
        <dbReference type="EMBL" id="MBV7273772.1"/>
    </source>
</evidence>
<dbReference type="Proteomes" id="UP000694308">
    <property type="component" value="Unassembled WGS sequence"/>
</dbReference>
<dbReference type="Pfam" id="PF01638">
    <property type="entry name" value="HxlR"/>
    <property type="match status" value="1"/>
</dbReference>
<dbReference type="PANTHER" id="PTHR33204">
    <property type="entry name" value="TRANSCRIPTIONAL REGULATOR, MARR FAMILY"/>
    <property type="match status" value="1"/>
</dbReference>
<gene>
    <name evidence="5" type="ORF">I6U48_12720</name>
</gene>
<evidence type="ECO:0000313" key="6">
    <source>
        <dbReference type="Proteomes" id="UP000694308"/>
    </source>
</evidence>
<comment type="caution">
    <text evidence="5">The sequence shown here is derived from an EMBL/GenBank/DDBJ whole genome shotgun (WGS) entry which is preliminary data.</text>
</comment>
<keyword evidence="6" id="KW-1185">Reference proteome</keyword>
<dbReference type="InterPro" id="IPR002577">
    <property type="entry name" value="HTH_HxlR"/>
</dbReference>